<dbReference type="RefSeq" id="WP_235164999.1">
    <property type="nucleotide sequence ID" value="NZ_CP098805.1"/>
</dbReference>
<accession>A0ABY4XNK5</accession>
<name>A0ABY4XNK5_9BACT</name>
<sequence>MIQTTKKSNTKVVAGVNTDQKQPVFLRMLDDKKAIYRFFQGEISIDELNARGIKFIKPL</sequence>
<reference evidence="1" key="1">
    <citation type="submission" date="2022-06" db="EMBL/GenBank/DDBJ databases">
        <title>Novel species in genus Dyadobacter.</title>
        <authorList>
            <person name="Ma C."/>
        </authorList>
    </citation>
    <scope>NUCLEOTIDE SEQUENCE</scope>
    <source>
        <strain evidence="1">CY22</strain>
    </source>
</reference>
<gene>
    <name evidence="1" type="ORF">NFI80_02640</name>
</gene>
<evidence type="ECO:0000313" key="2">
    <source>
        <dbReference type="Proteomes" id="UP001055420"/>
    </source>
</evidence>
<dbReference type="Proteomes" id="UP001055420">
    <property type="component" value="Chromosome"/>
</dbReference>
<protein>
    <submittedName>
        <fullName evidence="1">Uncharacterized protein</fullName>
    </submittedName>
</protein>
<proteinExistence type="predicted"/>
<evidence type="ECO:0000313" key="1">
    <source>
        <dbReference type="EMBL" id="USJ31638.1"/>
    </source>
</evidence>
<dbReference type="EMBL" id="CP098805">
    <property type="protein sequence ID" value="USJ31638.1"/>
    <property type="molecule type" value="Genomic_DNA"/>
</dbReference>
<keyword evidence="2" id="KW-1185">Reference proteome</keyword>
<organism evidence="1 2">
    <name type="scientific">Dyadobacter chenhuakuii</name>
    <dbReference type="NCBI Taxonomy" id="2909339"/>
    <lineage>
        <taxon>Bacteria</taxon>
        <taxon>Pseudomonadati</taxon>
        <taxon>Bacteroidota</taxon>
        <taxon>Cytophagia</taxon>
        <taxon>Cytophagales</taxon>
        <taxon>Spirosomataceae</taxon>
        <taxon>Dyadobacter</taxon>
    </lineage>
</organism>